<evidence type="ECO:0000256" key="2">
    <source>
        <dbReference type="SAM" id="Phobius"/>
    </source>
</evidence>
<feature type="compositionally biased region" description="Acidic residues" evidence="1">
    <location>
        <begin position="244"/>
        <end position="259"/>
    </location>
</feature>
<keyword evidence="2" id="KW-0812">Transmembrane</keyword>
<evidence type="ECO:0000313" key="4">
    <source>
        <dbReference type="Proteomes" id="UP000433876"/>
    </source>
</evidence>
<organism evidence="3 4">
    <name type="scientific">Sordaria macrospora</name>
    <dbReference type="NCBI Taxonomy" id="5147"/>
    <lineage>
        <taxon>Eukaryota</taxon>
        <taxon>Fungi</taxon>
        <taxon>Dikarya</taxon>
        <taxon>Ascomycota</taxon>
        <taxon>Pezizomycotina</taxon>
        <taxon>Sordariomycetes</taxon>
        <taxon>Sordariomycetidae</taxon>
        <taxon>Sordariales</taxon>
        <taxon>Sordariaceae</taxon>
        <taxon>Sordaria</taxon>
    </lineage>
</organism>
<accession>A0A8S8ZZW0</accession>
<dbReference type="EMBL" id="NMPR01000031">
    <property type="protein sequence ID" value="KAA8633835.1"/>
    <property type="molecule type" value="Genomic_DNA"/>
</dbReference>
<feature type="region of interest" description="Disordered" evidence="1">
    <location>
        <begin position="180"/>
        <end position="263"/>
    </location>
</feature>
<proteinExistence type="predicted"/>
<feature type="compositionally biased region" description="Acidic residues" evidence="1">
    <location>
        <begin position="210"/>
        <end position="226"/>
    </location>
</feature>
<keyword evidence="2" id="KW-1133">Transmembrane helix</keyword>
<feature type="compositionally biased region" description="Low complexity" evidence="1">
    <location>
        <begin position="59"/>
        <end position="88"/>
    </location>
</feature>
<feature type="compositionally biased region" description="Gly residues" evidence="1">
    <location>
        <begin position="227"/>
        <end position="242"/>
    </location>
</feature>
<gene>
    <name evidence="3" type="ORF">SMACR_05329</name>
</gene>
<feature type="region of interest" description="Disordered" evidence="1">
    <location>
        <begin position="402"/>
        <end position="421"/>
    </location>
</feature>
<name>A0A8S8ZZW0_SORMA</name>
<reference evidence="3 4" key="1">
    <citation type="submission" date="2017-07" db="EMBL/GenBank/DDBJ databases">
        <title>Genome sequence of the Sordaria macrospora wild type strain R19027.</title>
        <authorList>
            <person name="Nowrousian M."/>
            <person name="Teichert I."/>
            <person name="Kueck U."/>
        </authorList>
    </citation>
    <scope>NUCLEOTIDE SEQUENCE [LARGE SCALE GENOMIC DNA]</scope>
    <source>
        <strain evidence="3 4">R19027</strain>
        <tissue evidence="3">Mycelium</tissue>
    </source>
</reference>
<dbReference type="VEuPathDB" id="FungiDB:SMAC_05329"/>
<sequence>MDHNHQHLNLIHFPGQNLHYHRHPPQASPSPSLQQCSTPTDTLRRILLRVDTATTTVTIPPATHDFTPAEAASTTSSPASPIKSTTTSMTNPTAIISTPISATVNTGPRINTSRSTSHPTTASRNEITLLALGIFILVAQLALIIWVGNCPRELDGLQLDGRGSHGHGHKGKKCLWKEAFGEEDPTSPTSPGSWRERSRTRARGLRGGEDVEGEEEGEREDGEGVDGLEGSSGSGSGTGTGSGLDEEDLRENEDADEGVGEGIRSRGNSAVIAGAHELVERVRKRSNSLGTLFKRIGAGKGEHVEEVPEDQQETATRKRSNTFTMGLVRGINTGGAGEAGLRERKGSAATTTAREGDVEMGVGKTSGLNTDFGGKFDGIEERDDGGGSERRRGSWVQVLRGYSGLGNQNGVQDPEKGGYWC</sequence>
<feature type="region of interest" description="Disordered" evidence="1">
    <location>
        <begin position="59"/>
        <end position="90"/>
    </location>
</feature>
<protein>
    <submittedName>
        <fullName evidence="3">Uncharacterized protein</fullName>
    </submittedName>
</protein>
<evidence type="ECO:0000256" key="1">
    <source>
        <dbReference type="SAM" id="MobiDB-lite"/>
    </source>
</evidence>
<evidence type="ECO:0000313" key="3">
    <source>
        <dbReference type="EMBL" id="KAA8633835.1"/>
    </source>
</evidence>
<comment type="caution">
    <text evidence="3">The sequence shown here is derived from an EMBL/GenBank/DDBJ whole genome shotgun (WGS) entry which is preliminary data.</text>
</comment>
<keyword evidence="2" id="KW-0472">Membrane</keyword>
<feature type="transmembrane region" description="Helical" evidence="2">
    <location>
        <begin position="127"/>
        <end position="148"/>
    </location>
</feature>
<feature type="region of interest" description="Disordered" evidence="1">
    <location>
        <begin position="328"/>
        <end position="393"/>
    </location>
</feature>
<dbReference type="AlphaFoldDB" id="A0A8S8ZZW0"/>
<dbReference type="Proteomes" id="UP000433876">
    <property type="component" value="Unassembled WGS sequence"/>
</dbReference>